<sequence>MCGAHALQDGRPRLSTFPQLRLRPALSFPGSRLGLRLAAADGQRLSAKLTPENTKLPSDEGPRGRQILSPLSAPEGEQPWTPQTLPHREDWAEWHTRTSPRCSFTFLHVGQRTCLSVDCLNLVPTLDVSAHPSVSLPECVAVSVTDM</sequence>
<reference evidence="3" key="2">
    <citation type="journal article" date="2013" name="Nat. Commun.">
        <title>Genome of the Chinese tree shrew.</title>
        <authorList>
            <person name="Fan Y."/>
            <person name="Huang Z.Y."/>
            <person name="Cao C.C."/>
            <person name="Chen C.S."/>
            <person name="Chen Y.X."/>
            <person name="Fan D.D."/>
            <person name="He J."/>
            <person name="Hou H.L."/>
            <person name="Hu L."/>
            <person name="Hu X.T."/>
            <person name="Jiang X.T."/>
            <person name="Lai R."/>
            <person name="Lang Y.S."/>
            <person name="Liang B."/>
            <person name="Liao S.G."/>
            <person name="Mu D."/>
            <person name="Ma Y.Y."/>
            <person name="Niu Y.Y."/>
            <person name="Sun X.Q."/>
            <person name="Xia J.Q."/>
            <person name="Xiao J."/>
            <person name="Xiong Z.Q."/>
            <person name="Xu L."/>
            <person name="Yang L."/>
            <person name="Zhang Y."/>
            <person name="Zhao W."/>
            <person name="Zhao X.D."/>
            <person name="Zheng Y.T."/>
            <person name="Zhou J.M."/>
            <person name="Zhu Y.B."/>
            <person name="Zhang G.J."/>
            <person name="Wang J."/>
            <person name="Yao Y.G."/>
        </authorList>
    </citation>
    <scope>NUCLEOTIDE SEQUENCE [LARGE SCALE GENOMIC DNA]</scope>
</reference>
<dbReference type="InParanoid" id="L9KPS0"/>
<evidence type="ECO:0000313" key="2">
    <source>
        <dbReference type="EMBL" id="ELW64786.1"/>
    </source>
</evidence>
<organism evidence="2 3">
    <name type="scientific">Tupaia chinensis</name>
    <name type="common">Chinese tree shrew</name>
    <name type="synonym">Tupaia belangeri chinensis</name>
    <dbReference type="NCBI Taxonomy" id="246437"/>
    <lineage>
        <taxon>Eukaryota</taxon>
        <taxon>Metazoa</taxon>
        <taxon>Chordata</taxon>
        <taxon>Craniata</taxon>
        <taxon>Vertebrata</taxon>
        <taxon>Euteleostomi</taxon>
        <taxon>Mammalia</taxon>
        <taxon>Eutheria</taxon>
        <taxon>Euarchontoglires</taxon>
        <taxon>Scandentia</taxon>
        <taxon>Tupaiidae</taxon>
        <taxon>Tupaia</taxon>
    </lineage>
</organism>
<gene>
    <name evidence="2" type="ORF">TREES_T100010684</name>
</gene>
<keyword evidence="3" id="KW-1185">Reference proteome</keyword>
<name>L9KPS0_TUPCH</name>
<evidence type="ECO:0000256" key="1">
    <source>
        <dbReference type="SAM" id="MobiDB-lite"/>
    </source>
</evidence>
<dbReference type="Proteomes" id="UP000011518">
    <property type="component" value="Unassembled WGS sequence"/>
</dbReference>
<protein>
    <submittedName>
        <fullName evidence="2">Uncharacterized protein</fullName>
    </submittedName>
</protein>
<proteinExistence type="predicted"/>
<evidence type="ECO:0000313" key="3">
    <source>
        <dbReference type="Proteomes" id="UP000011518"/>
    </source>
</evidence>
<reference evidence="3" key="1">
    <citation type="submission" date="2012-07" db="EMBL/GenBank/DDBJ databases">
        <title>Genome of the Chinese tree shrew, a rising model animal genetically related to primates.</title>
        <authorList>
            <person name="Zhang G."/>
            <person name="Fan Y."/>
            <person name="Yao Y."/>
            <person name="Huang Z."/>
        </authorList>
    </citation>
    <scope>NUCLEOTIDE SEQUENCE [LARGE SCALE GENOMIC DNA]</scope>
</reference>
<feature type="region of interest" description="Disordered" evidence="1">
    <location>
        <begin position="46"/>
        <end position="84"/>
    </location>
</feature>
<dbReference type="EMBL" id="KB320714">
    <property type="protein sequence ID" value="ELW64786.1"/>
    <property type="molecule type" value="Genomic_DNA"/>
</dbReference>
<accession>L9KPS0</accession>
<dbReference type="AlphaFoldDB" id="L9KPS0"/>